<protein>
    <submittedName>
        <fullName evidence="1">Uncharacterized protein</fullName>
    </submittedName>
</protein>
<organism evidence="1">
    <name type="scientific">marine sediment metagenome</name>
    <dbReference type="NCBI Taxonomy" id="412755"/>
    <lineage>
        <taxon>unclassified sequences</taxon>
        <taxon>metagenomes</taxon>
        <taxon>ecological metagenomes</taxon>
    </lineage>
</organism>
<evidence type="ECO:0000313" key="1">
    <source>
        <dbReference type="EMBL" id="KKL70137.1"/>
    </source>
</evidence>
<comment type="caution">
    <text evidence="1">The sequence shown here is derived from an EMBL/GenBank/DDBJ whole genome shotgun (WGS) entry which is preliminary data.</text>
</comment>
<name>A0A0F9H483_9ZZZZ</name>
<dbReference type="EMBL" id="LAZR01025987">
    <property type="protein sequence ID" value="KKL70137.1"/>
    <property type="molecule type" value="Genomic_DNA"/>
</dbReference>
<proteinExistence type="predicted"/>
<reference evidence="1" key="1">
    <citation type="journal article" date="2015" name="Nature">
        <title>Complex archaea that bridge the gap between prokaryotes and eukaryotes.</title>
        <authorList>
            <person name="Spang A."/>
            <person name="Saw J.H."/>
            <person name="Jorgensen S.L."/>
            <person name="Zaremba-Niedzwiedzka K."/>
            <person name="Martijn J."/>
            <person name="Lind A.E."/>
            <person name="van Eijk R."/>
            <person name="Schleper C."/>
            <person name="Guy L."/>
            <person name="Ettema T.J."/>
        </authorList>
    </citation>
    <scope>NUCLEOTIDE SEQUENCE</scope>
</reference>
<dbReference type="AlphaFoldDB" id="A0A0F9H483"/>
<accession>A0A0F9H483</accession>
<sequence>MNLIKKTVFYHSPREGKLKSGMVVKTCKFRSVIDKDKTFVRLELDNGDFVARSKCYFECPVVV</sequence>
<gene>
    <name evidence="1" type="ORF">LCGC14_2107950</name>
</gene>